<protein>
    <submittedName>
        <fullName evidence="1">Putative addiction module antidote protein</fullName>
    </submittedName>
</protein>
<dbReference type="InterPro" id="IPR014057">
    <property type="entry name" value="HI1420"/>
</dbReference>
<dbReference type="PANTHER" id="PTHR40275">
    <property type="entry name" value="SSL7038 PROTEIN"/>
    <property type="match status" value="1"/>
</dbReference>
<organism evidence="1 2">
    <name type="scientific">Pusillimonas noertemannii</name>
    <dbReference type="NCBI Taxonomy" id="305977"/>
    <lineage>
        <taxon>Bacteria</taxon>
        <taxon>Pseudomonadati</taxon>
        <taxon>Pseudomonadota</taxon>
        <taxon>Betaproteobacteria</taxon>
        <taxon>Burkholderiales</taxon>
        <taxon>Alcaligenaceae</taxon>
        <taxon>Pusillimonas</taxon>
    </lineage>
</organism>
<proteinExistence type="predicted"/>
<dbReference type="Proteomes" id="UP000246145">
    <property type="component" value="Unassembled WGS sequence"/>
</dbReference>
<evidence type="ECO:0000313" key="1">
    <source>
        <dbReference type="EMBL" id="PVY68551.1"/>
    </source>
</evidence>
<comment type="caution">
    <text evidence="1">The sequence shown here is derived from an EMBL/GenBank/DDBJ whole genome shotgun (WGS) entry which is preliminary data.</text>
</comment>
<dbReference type="EMBL" id="QEKO01000001">
    <property type="protein sequence ID" value="PVY68551.1"/>
    <property type="molecule type" value="Genomic_DNA"/>
</dbReference>
<dbReference type="SUPFAM" id="SSF47413">
    <property type="entry name" value="lambda repressor-like DNA-binding domains"/>
    <property type="match status" value="1"/>
</dbReference>
<gene>
    <name evidence="1" type="ORF">C7440_0957</name>
</gene>
<dbReference type="InterPro" id="IPR010982">
    <property type="entry name" value="Lambda_DNA-bd_dom_sf"/>
</dbReference>
<dbReference type="Gene3D" id="1.10.260.40">
    <property type="entry name" value="lambda repressor-like DNA-binding domains"/>
    <property type="match status" value="1"/>
</dbReference>
<dbReference type="PANTHER" id="PTHR40275:SF1">
    <property type="entry name" value="SSL7038 PROTEIN"/>
    <property type="match status" value="1"/>
</dbReference>
<dbReference type="Pfam" id="PF21716">
    <property type="entry name" value="dnstrm_HI1420"/>
    <property type="match status" value="1"/>
</dbReference>
<keyword evidence="2" id="KW-1185">Reference proteome</keyword>
<accession>A0A2U1CRX1</accession>
<dbReference type="GO" id="GO:0003677">
    <property type="term" value="F:DNA binding"/>
    <property type="evidence" value="ECO:0007669"/>
    <property type="project" value="InterPro"/>
</dbReference>
<dbReference type="RefSeq" id="WP_017525934.1">
    <property type="nucleotide sequence ID" value="NZ_JACCEX010000001.1"/>
</dbReference>
<dbReference type="AlphaFoldDB" id="A0A2U1CRX1"/>
<evidence type="ECO:0000313" key="2">
    <source>
        <dbReference type="Proteomes" id="UP000246145"/>
    </source>
</evidence>
<dbReference type="OrthoDB" id="9798416at2"/>
<name>A0A2U1CRX1_9BURK</name>
<dbReference type="NCBIfam" id="TIGR02684">
    <property type="entry name" value="dnstrm_HI1420"/>
    <property type="match status" value="1"/>
</dbReference>
<sequence length="101" mass="10988">MTKTNKISELPEFDMAEILKTDEDIANYLTAVLEENDPAELAHALGVIARARGMTEVARASGLTREALYKALRPGSHPRFDTIARVCAALGVQLTARPVHS</sequence>
<dbReference type="STRING" id="1231391.GCA_000308195_03580"/>
<reference evidence="1 2" key="1">
    <citation type="submission" date="2018-04" db="EMBL/GenBank/DDBJ databases">
        <title>Genomic Encyclopedia of Type Strains, Phase IV (KMG-IV): sequencing the most valuable type-strain genomes for metagenomic binning, comparative biology and taxonomic classification.</title>
        <authorList>
            <person name="Goeker M."/>
        </authorList>
    </citation>
    <scope>NUCLEOTIDE SEQUENCE [LARGE SCALE GENOMIC DNA]</scope>
    <source>
        <strain evidence="1 2">DSM 10065</strain>
    </source>
</reference>